<reference evidence="6 7" key="1">
    <citation type="journal article" date="2013" name="BMC Genomics">
        <title>Genome sequencing and comparative genomics of honey bee microsporidia, Nosema apis reveal novel insights into host-parasite interactions.</title>
        <authorList>
            <person name="Chen Yp."/>
            <person name="Pettis J.S."/>
            <person name="Zhao Y."/>
            <person name="Liu X."/>
            <person name="Tallon L.J."/>
            <person name="Sadzewicz L.D."/>
            <person name="Li R."/>
            <person name="Zheng H."/>
            <person name="Huang S."/>
            <person name="Zhang X."/>
            <person name="Hamilton M.C."/>
            <person name="Pernal S.F."/>
            <person name="Melathopoulos A.P."/>
            <person name="Yan X."/>
            <person name="Evans J.D."/>
        </authorList>
    </citation>
    <scope>NUCLEOTIDE SEQUENCE [LARGE SCALE GENOMIC DNA]</scope>
    <source>
        <strain evidence="6 7">BRL 01</strain>
    </source>
</reference>
<organism evidence="6 7">
    <name type="scientific">Vairimorpha apis BRL 01</name>
    <dbReference type="NCBI Taxonomy" id="1037528"/>
    <lineage>
        <taxon>Eukaryota</taxon>
        <taxon>Fungi</taxon>
        <taxon>Fungi incertae sedis</taxon>
        <taxon>Microsporidia</taxon>
        <taxon>Nosematidae</taxon>
        <taxon>Vairimorpha</taxon>
    </lineage>
</organism>
<keyword evidence="3 5" id="KW-1133">Transmembrane helix</keyword>
<dbReference type="PANTHER" id="PTHR19317">
    <property type="entry name" value="PRENYLATED RAB ACCEPTOR 1-RELATED"/>
    <property type="match status" value="1"/>
</dbReference>
<dbReference type="GO" id="GO:0016020">
    <property type="term" value="C:membrane"/>
    <property type="evidence" value="ECO:0007669"/>
    <property type="project" value="UniProtKB-SubCell"/>
</dbReference>
<dbReference type="GO" id="GO:0005794">
    <property type="term" value="C:Golgi apparatus"/>
    <property type="evidence" value="ECO:0007669"/>
    <property type="project" value="TreeGrafter"/>
</dbReference>
<dbReference type="OrthoDB" id="2194493at2759"/>
<evidence type="ECO:0000256" key="4">
    <source>
        <dbReference type="ARBA" id="ARBA00023136"/>
    </source>
</evidence>
<protein>
    <recommendedName>
        <fullName evidence="5">PRA1 family protein</fullName>
    </recommendedName>
</protein>
<keyword evidence="4 5" id="KW-0472">Membrane</keyword>
<feature type="transmembrane region" description="Helical" evidence="5">
    <location>
        <begin position="53"/>
        <end position="85"/>
    </location>
</feature>
<dbReference type="Proteomes" id="UP000053780">
    <property type="component" value="Unassembled WGS sequence"/>
</dbReference>
<evidence type="ECO:0000256" key="1">
    <source>
        <dbReference type="ARBA" id="ARBA00004141"/>
    </source>
</evidence>
<gene>
    <name evidence="6" type="ORF">NAPIS_ORF01154</name>
</gene>
<feature type="transmembrane region" description="Helical" evidence="5">
    <location>
        <begin position="97"/>
        <end position="115"/>
    </location>
</feature>
<comment type="similarity">
    <text evidence="5">Belongs to the PRA1 family.</text>
</comment>
<keyword evidence="2 5" id="KW-0812">Transmembrane</keyword>
<accession>T0MJW3</accession>
<evidence type="ECO:0000313" key="6">
    <source>
        <dbReference type="EMBL" id="EQB61275.1"/>
    </source>
</evidence>
<evidence type="ECO:0000256" key="5">
    <source>
        <dbReference type="RuleBase" id="RU363107"/>
    </source>
</evidence>
<evidence type="ECO:0000256" key="2">
    <source>
        <dbReference type="ARBA" id="ARBA00022692"/>
    </source>
</evidence>
<dbReference type="AlphaFoldDB" id="T0MJW3"/>
<sequence>MVDQQNMTTNIKSFMHCDTPPKEFFNLRKTSIPTTWEMAHERIISNFVKFRTYYIGISTILFFCFTLVKPAFILFIGLICLCIYGNMYNPEIGGIKFTSKIVNISTLIISCLLMVTFRDVIIAAMALLSFISIGILTHAVTIEEVDKVESGRESFRMIKRDHEKNKRGYDNI</sequence>
<keyword evidence="7" id="KW-1185">Reference proteome</keyword>
<feature type="transmembrane region" description="Helical" evidence="5">
    <location>
        <begin position="121"/>
        <end position="142"/>
    </location>
</feature>
<evidence type="ECO:0000313" key="7">
    <source>
        <dbReference type="Proteomes" id="UP000053780"/>
    </source>
</evidence>
<dbReference type="InterPro" id="IPR004895">
    <property type="entry name" value="Prenylated_rab_accept_PRA1"/>
</dbReference>
<dbReference type="HOGENOM" id="CLU_143648_0_0_1"/>
<evidence type="ECO:0000256" key="3">
    <source>
        <dbReference type="ARBA" id="ARBA00022989"/>
    </source>
</evidence>
<dbReference type="EMBL" id="KE647158">
    <property type="protein sequence ID" value="EQB61275.1"/>
    <property type="molecule type" value="Genomic_DNA"/>
</dbReference>
<dbReference type="VEuPathDB" id="MicrosporidiaDB:NAPIS_ORF01154"/>
<dbReference type="Pfam" id="PF03208">
    <property type="entry name" value="PRA1"/>
    <property type="match status" value="1"/>
</dbReference>
<dbReference type="PANTHER" id="PTHR19317:SF0">
    <property type="entry name" value="PRENYLATED RAB ACCEPTOR PROTEIN 1"/>
    <property type="match status" value="1"/>
</dbReference>
<comment type="subcellular location">
    <subcellularLocation>
        <location evidence="1 5">Membrane</location>
        <topology evidence="1 5">Multi-pass membrane protein</topology>
    </subcellularLocation>
</comment>
<proteinExistence type="inferred from homology"/>
<name>T0MJW3_9MICR</name>